<gene>
    <name evidence="2" type="ORF">AYO25_02695</name>
</gene>
<comment type="caution">
    <text evidence="2">The sequence shown here is derived from an EMBL/GenBank/DDBJ whole genome shotgun (WGS) entry which is preliminary data.</text>
</comment>
<name>A0A1V2N884_9HYPH</name>
<dbReference type="Proteomes" id="UP000189542">
    <property type="component" value="Unassembled WGS sequence"/>
</dbReference>
<organism evidence="2 3">
    <name type="scientific">Candidatus Liberibacter solanacearum</name>
    <dbReference type="NCBI Taxonomy" id="556287"/>
    <lineage>
        <taxon>Bacteria</taxon>
        <taxon>Pseudomonadati</taxon>
        <taxon>Pseudomonadota</taxon>
        <taxon>Alphaproteobacteria</taxon>
        <taxon>Hyphomicrobiales</taxon>
        <taxon>Rhizobiaceae</taxon>
        <taxon>Liberibacter</taxon>
    </lineage>
</organism>
<evidence type="ECO:0000256" key="1">
    <source>
        <dbReference type="SAM" id="MobiDB-lite"/>
    </source>
</evidence>
<evidence type="ECO:0000313" key="3">
    <source>
        <dbReference type="Proteomes" id="UP000189542"/>
    </source>
</evidence>
<dbReference type="EMBL" id="LVWB01000009">
    <property type="protein sequence ID" value="ONI59904.1"/>
    <property type="molecule type" value="Genomic_DNA"/>
</dbReference>
<feature type="region of interest" description="Disordered" evidence="1">
    <location>
        <begin position="42"/>
        <end position="67"/>
    </location>
</feature>
<protein>
    <submittedName>
        <fullName evidence="2">Uncharacterized protein</fullName>
    </submittedName>
</protein>
<evidence type="ECO:0000313" key="2">
    <source>
        <dbReference type="EMBL" id="ONI59904.1"/>
    </source>
</evidence>
<dbReference type="AlphaFoldDB" id="A0A1V2N884"/>
<accession>A0A1V2N884</accession>
<dbReference type="RefSeq" id="WP_076969395.1">
    <property type="nucleotide sequence ID" value="NZ_LVWB01000009.1"/>
</dbReference>
<reference evidence="2 3" key="1">
    <citation type="journal article" date="2017" name="PLoS ONE">
        <title>Genomic sequence of 'Candidatus Liberibacter solanacearum' haplotype C and its comparison with haplotype A and B genomes.</title>
        <authorList>
            <person name="Wang J."/>
            <person name="Haapalainen M."/>
            <person name="Schott T."/>
            <person name="Thompson S.M."/>
            <person name="Smith G.R."/>
            <person name="Nissinen A.I."/>
            <person name="Pirhonen M."/>
        </authorList>
    </citation>
    <scope>NUCLEOTIDE SEQUENCE [LARGE SCALE GENOMIC DNA]</scope>
    <source>
        <strain evidence="2 3">FIN111</strain>
    </source>
</reference>
<proteinExistence type="predicted"/>
<sequence length="67" mass="7754">MVQEKPINPNKGRISIRDTARIAKENNIRIEIERDGTIYRFEPLSKRKKPPAEEDNSNPLGLPKRDV</sequence>